<dbReference type="Pfam" id="PF19850">
    <property type="entry name" value="DUF6325"/>
    <property type="match status" value="1"/>
</dbReference>
<proteinExistence type="predicted"/>
<name>A0A919P5B8_9CELL</name>
<comment type="caution">
    <text evidence="1">The sequence shown here is derived from an EMBL/GenBank/DDBJ whole genome shotgun (WGS) entry which is preliminary data.</text>
</comment>
<gene>
    <name evidence="1" type="ORF">Cch01nite_32390</name>
</gene>
<dbReference type="InterPro" id="IPR046288">
    <property type="entry name" value="DUF6325"/>
</dbReference>
<dbReference type="RefSeq" id="WP_203757361.1">
    <property type="nucleotide sequence ID" value="NZ_BONK01000012.1"/>
</dbReference>
<organism evidence="1 2">
    <name type="scientific">Cellulomonas chitinilytica</name>
    <dbReference type="NCBI Taxonomy" id="398759"/>
    <lineage>
        <taxon>Bacteria</taxon>
        <taxon>Bacillati</taxon>
        <taxon>Actinomycetota</taxon>
        <taxon>Actinomycetes</taxon>
        <taxon>Micrococcales</taxon>
        <taxon>Cellulomonadaceae</taxon>
        <taxon>Cellulomonas</taxon>
    </lineage>
</organism>
<keyword evidence="2" id="KW-1185">Reference proteome</keyword>
<sequence length="147" mass="15376">MAEVFGPVDLYAIGFPEERVPERVRDELLALIASDAVRIVDLVVVRKSLDGDLTVIEVEDFGDELQITDVELAGAGLTGGEDVDEIGAGLPPGGSALVAVVEHVWARGFVAAAREAGAIVLASERIPAEVVNALVELDELAGESTTE</sequence>
<evidence type="ECO:0000313" key="2">
    <source>
        <dbReference type="Proteomes" id="UP000632740"/>
    </source>
</evidence>
<dbReference type="Proteomes" id="UP000632740">
    <property type="component" value="Unassembled WGS sequence"/>
</dbReference>
<reference evidence="1" key="1">
    <citation type="submission" date="2021-01" db="EMBL/GenBank/DDBJ databases">
        <title>Whole genome shotgun sequence of Cellulomonas chitinilytica NBRC 110799.</title>
        <authorList>
            <person name="Komaki H."/>
            <person name="Tamura T."/>
        </authorList>
    </citation>
    <scope>NUCLEOTIDE SEQUENCE</scope>
    <source>
        <strain evidence="1">NBRC 110799</strain>
    </source>
</reference>
<evidence type="ECO:0008006" key="3">
    <source>
        <dbReference type="Google" id="ProtNLM"/>
    </source>
</evidence>
<dbReference type="AlphaFoldDB" id="A0A919P5B8"/>
<evidence type="ECO:0000313" key="1">
    <source>
        <dbReference type="EMBL" id="GIG22515.1"/>
    </source>
</evidence>
<protein>
    <recommendedName>
        <fullName evidence="3">DUF1269 domain-containing protein</fullName>
    </recommendedName>
</protein>
<accession>A0A919P5B8</accession>
<dbReference type="EMBL" id="BONK01000012">
    <property type="protein sequence ID" value="GIG22515.1"/>
    <property type="molecule type" value="Genomic_DNA"/>
</dbReference>